<feature type="transmembrane region" description="Helical" evidence="1">
    <location>
        <begin position="20"/>
        <end position="38"/>
    </location>
</feature>
<dbReference type="Proteomes" id="UP000215261">
    <property type="component" value="Unassembled WGS sequence"/>
</dbReference>
<name>A0A226RIY3_9LACO</name>
<gene>
    <name evidence="2" type="ORF">AYP69_08285</name>
</gene>
<feature type="transmembrane region" description="Helical" evidence="1">
    <location>
        <begin position="100"/>
        <end position="133"/>
    </location>
</feature>
<dbReference type="AlphaFoldDB" id="A0A226RIY3"/>
<dbReference type="Pfam" id="PF12730">
    <property type="entry name" value="ABC2_membrane_4"/>
    <property type="match status" value="1"/>
</dbReference>
<reference evidence="2 3" key="1">
    <citation type="submission" date="2016-03" db="EMBL/GenBank/DDBJ databases">
        <title>Sequencing of Lactobacillus Species from Commercial Turkeys.</title>
        <authorList>
            <person name="Johnson T.J."/>
            <person name="Youmans B.P."/>
            <person name="Case K.A."/>
        </authorList>
    </citation>
    <scope>NUCLEOTIDE SEQUENCE [LARGE SCALE GENOMIC DNA]</scope>
    <source>
        <strain evidence="2 3">UMNLA1</strain>
    </source>
</reference>
<dbReference type="RefSeq" id="WP_089144248.1">
    <property type="nucleotide sequence ID" value="NZ_LUGD01000076.1"/>
</dbReference>
<feature type="transmembrane region" description="Helical" evidence="1">
    <location>
        <begin position="58"/>
        <end position="79"/>
    </location>
</feature>
<proteinExistence type="predicted"/>
<evidence type="ECO:0000313" key="2">
    <source>
        <dbReference type="EMBL" id="OXS38867.1"/>
    </source>
</evidence>
<organism evidence="2 3">
    <name type="scientific">Ligilactobacillus agilis</name>
    <dbReference type="NCBI Taxonomy" id="1601"/>
    <lineage>
        <taxon>Bacteria</taxon>
        <taxon>Bacillati</taxon>
        <taxon>Bacillota</taxon>
        <taxon>Bacilli</taxon>
        <taxon>Lactobacillales</taxon>
        <taxon>Lactobacillaceae</taxon>
        <taxon>Ligilactobacillus</taxon>
    </lineage>
</organism>
<feature type="transmembrane region" description="Helical" evidence="1">
    <location>
        <begin position="174"/>
        <end position="193"/>
    </location>
</feature>
<dbReference type="EMBL" id="LUGO01000068">
    <property type="protein sequence ID" value="OXS38867.1"/>
    <property type="molecule type" value="Genomic_DNA"/>
</dbReference>
<evidence type="ECO:0000313" key="3">
    <source>
        <dbReference type="Proteomes" id="UP000215261"/>
    </source>
</evidence>
<keyword evidence="1" id="KW-0812">Transmembrane</keyword>
<dbReference type="PANTHER" id="PTHR37305">
    <property type="entry name" value="INTEGRAL MEMBRANE PROTEIN-RELATED"/>
    <property type="match status" value="1"/>
</dbReference>
<dbReference type="PANTHER" id="PTHR37305:SF1">
    <property type="entry name" value="MEMBRANE PROTEIN"/>
    <property type="match status" value="1"/>
</dbReference>
<feature type="transmembrane region" description="Helical" evidence="1">
    <location>
        <begin position="139"/>
        <end position="162"/>
    </location>
</feature>
<keyword evidence="1" id="KW-1133">Transmembrane helix</keyword>
<comment type="caution">
    <text evidence="2">The sequence shown here is derived from an EMBL/GenBank/DDBJ whole genome shotgun (WGS) entry which is preliminary data.</text>
</comment>
<feature type="transmembrane region" description="Helical" evidence="1">
    <location>
        <begin position="219"/>
        <end position="240"/>
    </location>
</feature>
<accession>A0A226RIY3</accession>
<dbReference type="CDD" id="cd21809">
    <property type="entry name" value="ABC-2_lan_permease-like"/>
    <property type="match status" value="1"/>
</dbReference>
<evidence type="ECO:0000256" key="1">
    <source>
        <dbReference type="SAM" id="Phobius"/>
    </source>
</evidence>
<protein>
    <submittedName>
        <fullName evidence="2">Bacitracin ABC transporter permease</fullName>
    </submittedName>
</protein>
<keyword evidence="1" id="KW-0472">Membrane</keyword>
<sequence>MLNLISCELLKLKRSKMMPISVAGVLSTPFLLLIEALQTHFDKPEIIFTLSDIYSDSVLYIMLLVNMMVYVAIAAYLFSREYTENTLKTILPIPISRTKLLLGKFCTLLLWIVMLTLVTWASIFIVCGLYHAVFTLEGYSVFVAIGWLPKFLLGSLLMFLTTSPFVFIALKTKGFVAPMIGSAVIIMGSAALSNQEWGALYPWTATYFLVQGKILNTSYPIWLSVAIILLVSAVGFFMTFHHFKKEDLGSVAKF</sequence>